<accession>A0A5S4FL38</accession>
<evidence type="ECO:0000313" key="5">
    <source>
        <dbReference type="EMBL" id="TMR21392.1"/>
    </source>
</evidence>
<protein>
    <submittedName>
        <fullName evidence="5">MarR family transcriptional regulator</fullName>
    </submittedName>
</protein>
<evidence type="ECO:0000256" key="1">
    <source>
        <dbReference type="ARBA" id="ARBA00023015"/>
    </source>
</evidence>
<dbReference type="Gene3D" id="1.10.10.10">
    <property type="entry name" value="Winged helix-like DNA-binding domain superfamily/Winged helix DNA-binding domain"/>
    <property type="match status" value="1"/>
</dbReference>
<dbReference type="OrthoDB" id="391755at2"/>
<evidence type="ECO:0000313" key="6">
    <source>
        <dbReference type="Proteomes" id="UP000309128"/>
    </source>
</evidence>
<sequence>MTTCGRLDGLTLDGVSTTRGAADRISTATGYLLVRLGDLARQRIEQELARWGVTGKELRVLAYAHGAAMSQRELTALARMDRTTMTAVIDKLEELAYVRRARNPADKRKYVITVTDEGARVVAESLEHMAKAEAEFLGPLTPIERSLLNNMATRLYAAHDPDCA</sequence>
<dbReference type="InterPro" id="IPR036388">
    <property type="entry name" value="WH-like_DNA-bd_sf"/>
</dbReference>
<dbReference type="InterPro" id="IPR036390">
    <property type="entry name" value="WH_DNA-bd_sf"/>
</dbReference>
<gene>
    <name evidence="5" type="ORF">ETD86_15275</name>
</gene>
<keyword evidence="1" id="KW-0805">Transcription regulation</keyword>
<dbReference type="SMART" id="SM00347">
    <property type="entry name" value="HTH_MARR"/>
    <property type="match status" value="1"/>
</dbReference>
<comment type="caution">
    <text evidence="5">The sequence shown here is derived from an EMBL/GenBank/DDBJ whole genome shotgun (WGS) entry which is preliminary data.</text>
</comment>
<dbReference type="Pfam" id="PF12802">
    <property type="entry name" value="MarR_2"/>
    <property type="match status" value="1"/>
</dbReference>
<dbReference type="PRINTS" id="PR00598">
    <property type="entry name" value="HTHMARR"/>
</dbReference>
<evidence type="ECO:0000256" key="2">
    <source>
        <dbReference type="ARBA" id="ARBA00023125"/>
    </source>
</evidence>
<proteinExistence type="predicted"/>
<dbReference type="GO" id="GO:0006950">
    <property type="term" value="P:response to stress"/>
    <property type="evidence" value="ECO:0007669"/>
    <property type="project" value="TreeGrafter"/>
</dbReference>
<organism evidence="5 6">
    <name type="scientific">Nonomuraea turkmeniaca</name>
    <dbReference type="NCBI Taxonomy" id="103838"/>
    <lineage>
        <taxon>Bacteria</taxon>
        <taxon>Bacillati</taxon>
        <taxon>Actinomycetota</taxon>
        <taxon>Actinomycetes</taxon>
        <taxon>Streptosporangiales</taxon>
        <taxon>Streptosporangiaceae</taxon>
        <taxon>Nonomuraea</taxon>
    </lineage>
</organism>
<evidence type="ECO:0000259" key="4">
    <source>
        <dbReference type="PROSITE" id="PS50995"/>
    </source>
</evidence>
<dbReference type="InterPro" id="IPR039422">
    <property type="entry name" value="MarR/SlyA-like"/>
</dbReference>
<dbReference type="AlphaFoldDB" id="A0A5S4FL38"/>
<keyword evidence="6" id="KW-1185">Reference proteome</keyword>
<feature type="domain" description="HTH marR-type" evidence="4">
    <location>
        <begin position="26"/>
        <end position="157"/>
    </location>
</feature>
<dbReference type="PANTHER" id="PTHR33164">
    <property type="entry name" value="TRANSCRIPTIONAL REGULATOR, MARR FAMILY"/>
    <property type="match status" value="1"/>
</dbReference>
<dbReference type="PROSITE" id="PS50995">
    <property type="entry name" value="HTH_MARR_2"/>
    <property type="match status" value="1"/>
</dbReference>
<keyword evidence="3" id="KW-0804">Transcription</keyword>
<name>A0A5S4FL38_9ACTN</name>
<dbReference type="GO" id="GO:0003700">
    <property type="term" value="F:DNA-binding transcription factor activity"/>
    <property type="evidence" value="ECO:0007669"/>
    <property type="project" value="InterPro"/>
</dbReference>
<dbReference type="EMBL" id="VCKY01000043">
    <property type="protein sequence ID" value="TMR21392.1"/>
    <property type="molecule type" value="Genomic_DNA"/>
</dbReference>
<evidence type="ECO:0000256" key="3">
    <source>
        <dbReference type="ARBA" id="ARBA00023163"/>
    </source>
</evidence>
<dbReference type="PANTHER" id="PTHR33164:SF64">
    <property type="entry name" value="TRANSCRIPTIONAL REGULATOR SLYA"/>
    <property type="match status" value="1"/>
</dbReference>
<dbReference type="Proteomes" id="UP000309128">
    <property type="component" value="Unassembled WGS sequence"/>
</dbReference>
<dbReference type="GO" id="GO:0003677">
    <property type="term" value="F:DNA binding"/>
    <property type="evidence" value="ECO:0007669"/>
    <property type="project" value="UniProtKB-KW"/>
</dbReference>
<reference evidence="5 6" key="1">
    <citation type="submission" date="2019-05" db="EMBL/GenBank/DDBJ databases">
        <title>Draft genome sequence of Nonomuraea turkmeniaca DSM 43926.</title>
        <authorList>
            <person name="Saricaoglu S."/>
            <person name="Isik K."/>
        </authorList>
    </citation>
    <scope>NUCLEOTIDE SEQUENCE [LARGE SCALE GENOMIC DNA]</scope>
    <source>
        <strain evidence="5 6">DSM 43926</strain>
    </source>
</reference>
<keyword evidence="2" id="KW-0238">DNA-binding</keyword>
<dbReference type="SUPFAM" id="SSF46785">
    <property type="entry name" value="Winged helix' DNA-binding domain"/>
    <property type="match status" value="1"/>
</dbReference>
<dbReference type="InterPro" id="IPR000835">
    <property type="entry name" value="HTH_MarR-typ"/>
</dbReference>